<reference evidence="1" key="1">
    <citation type="submission" date="2021-01" db="EMBL/GenBank/DDBJ databases">
        <authorList>
            <person name="Corre E."/>
            <person name="Pelletier E."/>
            <person name="Niang G."/>
            <person name="Scheremetjew M."/>
            <person name="Finn R."/>
            <person name="Kale V."/>
            <person name="Holt S."/>
            <person name="Cochrane G."/>
            <person name="Meng A."/>
            <person name="Brown T."/>
            <person name="Cohen L."/>
        </authorList>
    </citation>
    <scope>NUCLEOTIDE SEQUENCE</scope>
    <source>
        <strain evidence="1">FSP1.4</strain>
    </source>
</reference>
<evidence type="ECO:0000313" key="1">
    <source>
        <dbReference type="EMBL" id="CAE0355541.1"/>
    </source>
</evidence>
<dbReference type="AlphaFoldDB" id="A0A7S3JJK3"/>
<name>A0A7S3JJK3_9SPIT</name>
<organism evidence="1">
    <name type="scientific">Euplotes harpa</name>
    <dbReference type="NCBI Taxonomy" id="151035"/>
    <lineage>
        <taxon>Eukaryota</taxon>
        <taxon>Sar</taxon>
        <taxon>Alveolata</taxon>
        <taxon>Ciliophora</taxon>
        <taxon>Intramacronucleata</taxon>
        <taxon>Spirotrichea</taxon>
        <taxon>Hypotrichia</taxon>
        <taxon>Euplotida</taxon>
        <taxon>Euplotidae</taxon>
        <taxon>Euplotes</taxon>
    </lineage>
</organism>
<accession>A0A7S3JJK3</accession>
<dbReference type="EMBL" id="HBII01034695">
    <property type="protein sequence ID" value="CAE0355541.1"/>
    <property type="molecule type" value="Transcribed_RNA"/>
</dbReference>
<proteinExistence type="predicted"/>
<dbReference type="InterPro" id="IPR015422">
    <property type="entry name" value="PyrdxlP-dep_Trfase_small"/>
</dbReference>
<protein>
    <submittedName>
        <fullName evidence="1">Uncharacterized protein</fullName>
    </submittedName>
</protein>
<dbReference type="InterPro" id="IPR015424">
    <property type="entry name" value="PyrdxlP-dep_Trfase"/>
</dbReference>
<dbReference type="Gene3D" id="3.90.1150.10">
    <property type="entry name" value="Aspartate Aminotransferase, domain 1"/>
    <property type="match status" value="1"/>
</dbReference>
<dbReference type="SUPFAM" id="SSF53383">
    <property type="entry name" value="PLP-dependent transferases"/>
    <property type="match status" value="1"/>
</dbReference>
<sequence length="125" mass="14813">MIQANEFYQALLKLKDVEILTTEALSIFAFRLKKYDTYDLADYLRDKNWTVVNTINPKAISFTITNANQSFAVELVKEIEVYIYEYAEKNKTFDKGIKEFYEDKELLKKFIEMKHHVPLITNITE</sequence>
<gene>
    <name evidence="1" type="ORF">EHAR0213_LOCUS14458</name>
</gene>